<evidence type="ECO:0000313" key="9">
    <source>
        <dbReference type="Proteomes" id="UP001595555"/>
    </source>
</evidence>
<dbReference type="PRINTS" id="PR00040">
    <property type="entry name" value="HTHMERR"/>
</dbReference>
<dbReference type="SUPFAM" id="SSF46955">
    <property type="entry name" value="Putative DNA-binding domain"/>
    <property type="match status" value="1"/>
</dbReference>
<sequence>MRQFNASALELADAHAKGLHTIGDAAKLTGVSAKMIRHYETLGLINPTDRTQANYRVYQTREIHLLSFIKSARDLGFSMKQIAQLASLWQNEKRSSAEVKKLALEHIQEMDERINALQNMRTALNELATRCQGDDRPDCPILEGIACCKTQGSTA</sequence>
<keyword evidence="9" id="KW-1185">Reference proteome</keyword>
<comment type="caution">
    <text evidence="8">The sequence shown here is derived from an EMBL/GenBank/DDBJ whole genome shotgun (WGS) entry which is preliminary data.</text>
</comment>
<organism evidence="8 9">
    <name type="scientific">Cellvibrio fontiphilus</name>
    <dbReference type="NCBI Taxonomy" id="1815559"/>
    <lineage>
        <taxon>Bacteria</taxon>
        <taxon>Pseudomonadati</taxon>
        <taxon>Pseudomonadota</taxon>
        <taxon>Gammaproteobacteria</taxon>
        <taxon>Cellvibrionales</taxon>
        <taxon>Cellvibrionaceae</taxon>
        <taxon>Cellvibrio</taxon>
    </lineage>
</organism>
<dbReference type="InterPro" id="IPR009061">
    <property type="entry name" value="DNA-bd_dom_put_sf"/>
</dbReference>
<evidence type="ECO:0000256" key="3">
    <source>
        <dbReference type="ARBA" id="ARBA00023015"/>
    </source>
</evidence>
<evidence type="ECO:0000256" key="1">
    <source>
        <dbReference type="ARBA" id="ARBA00004496"/>
    </source>
</evidence>
<evidence type="ECO:0000256" key="4">
    <source>
        <dbReference type="ARBA" id="ARBA00023125"/>
    </source>
</evidence>
<dbReference type="Pfam" id="PF09278">
    <property type="entry name" value="MerR-DNA-bind"/>
    <property type="match status" value="1"/>
</dbReference>
<dbReference type="RefSeq" id="WP_378117963.1">
    <property type="nucleotide sequence ID" value="NZ_JBHRTF010000003.1"/>
</dbReference>
<keyword evidence="5" id="KW-0804">Transcription</keyword>
<protein>
    <submittedName>
        <fullName evidence="8">Cu(I)-responsive transcriptional regulator</fullName>
    </submittedName>
</protein>
<accession>A0ABV7FD63</accession>
<keyword evidence="6" id="KW-0175">Coiled coil</keyword>
<dbReference type="InterPro" id="IPR000551">
    <property type="entry name" value="MerR-type_HTH_dom"/>
</dbReference>
<dbReference type="Proteomes" id="UP001595555">
    <property type="component" value="Unassembled WGS sequence"/>
</dbReference>
<evidence type="ECO:0000256" key="2">
    <source>
        <dbReference type="ARBA" id="ARBA00022490"/>
    </source>
</evidence>
<dbReference type="PROSITE" id="PS50937">
    <property type="entry name" value="HTH_MERR_2"/>
    <property type="match status" value="1"/>
</dbReference>
<keyword evidence="2" id="KW-0963">Cytoplasm</keyword>
<dbReference type="PANTHER" id="PTHR30204">
    <property type="entry name" value="REDOX-CYCLING DRUG-SENSING TRANSCRIPTIONAL ACTIVATOR SOXR"/>
    <property type="match status" value="1"/>
</dbReference>
<reference evidence="9" key="1">
    <citation type="journal article" date="2019" name="Int. J. Syst. Evol. Microbiol.">
        <title>The Global Catalogue of Microorganisms (GCM) 10K type strain sequencing project: providing services to taxonomists for standard genome sequencing and annotation.</title>
        <authorList>
            <consortium name="The Broad Institute Genomics Platform"/>
            <consortium name="The Broad Institute Genome Sequencing Center for Infectious Disease"/>
            <person name="Wu L."/>
            <person name="Ma J."/>
        </authorList>
    </citation>
    <scope>NUCLEOTIDE SEQUENCE [LARGE SCALE GENOMIC DNA]</scope>
    <source>
        <strain evidence="9">KCTC 52237</strain>
    </source>
</reference>
<dbReference type="Gene3D" id="1.10.1660.10">
    <property type="match status" value="1"/>
</dbReference>
<evidence type="ECO:0000313" key="8">
    <source>
        <dbReference type="EMBL" id="MFC3115559.1"/>
    </source>
</evidence>
<dbReference type="CDD" id="cd01108">
    <property type="entry name" value="HTH_CueR"/>
    <property type="match status" value="1"/>
</dbReference>
<comment type="subcellular location">
    <subcellularLocation>
        <location evidence="1">Cytoplasm</location>
    </subcellularLocation>
</comment>
<dbReference type="NCBIfam" id="TIGR02044">
    <property type="entry name" value="CueR"/>
    <property type="match status" value="1"/>
</dbReference>
<dbReference type="InterPro" id="IPR047057">
    <property type="entry name" value="MerR_fam"/>
</dbReference>
<proteinExistence type="predicted"/>
<keyword evidence="4" id="KW-0238">DNA-binding</keyword>
<feature type="domain" description="HTH merR-type" evidence="7">
    <location>
        <begin position="19"/>
        <end position="88"/>
    </location>
</feature>
<keyword evidence="3" id="KW-0805">Transcription regulation</keyword>
<dbReference type="PANTHER" id="PTHR30204:SF94">
    <property type="entry name" value="HEAVY METAL-DEPENDENT TRANSCRIPTIONAL REGULATOR HI_0293-RELATED"/>
    <property type="match status" value="1"/>
</dbReference>
<evidence type="ECO:0000256" key="6">
    <source>
        <dbReference type="SAM" id="Coils"/>
    </source>
</evidence>
<gene>
    <name evidence="8" type="primary">cueR</name>
    <name evidence="8" type="ORF">ACFODX_08325</name>
</gene>
<dbReference type="Pfam" id="PF00376">
    <property type="entry name" value="MerR"/>
    <property type="match status" value="1"/>
</dbReference>
<feature type="coiled-coil region" evidence="6">
    <location>
        <begin position="100"/>
        <end position="127"/>
    </location>
</feature>
<dbReference type="PROSITE" id="PS00552">
    <property type="entry name" value="HTH_MERR_1"/>
    <property type="match status" value="1"/>
</dbReference>
<dbReference type="SMART" id="SM00422">
    <property type="entry name" value="HTH_MERR"/>
    <property type="match status" value="1"/>
</dbReference>
<dbReference type="InterPro" id="IPR011789">
    <property type="entry name" value="CueR"/>
</dbReference>
<dbReference type="EMBL" id="JBHRTF010000003">
    <property type="protein sequence ID" value="MFC3115559.1"/>
    <property type="molecule type" value="Genomic_DNA"/>
</dbReference>
<evidence type="ECO:0000259" key="7">
    <source>
        <dbReference type="PROSITE" id="PS50937"/>
    </source>
</evidence>
<evidence type="ECO:0000256" key="5">
    <source>
        <dbReference type="ARBA" id="ARBA00023163"/>
    </source>
</evidence>
<dbReference type="InterPro" id="IPR015358">
    <property type="entry name" value="Tscrpt_reg_MerR_DNA-bd"/>
</dbReference>
<name>A0ABV7FD63_9GAMM</name>